<organism evidence="1 2">
    <name type="scientific">Nostoc cf. edaphicum LEGE 07299</name>
    <dbReference type="NCBI Taxonomy" id="2777974"/>
    <lineage>
        <taxon>Bacteria</taxon>
        <taxon>Bacillati</taxon>
        <taxon>Cyanobacteriota</taxon>
        <taxon>Cyanophyceae</taxon>
        <taxon>Nostocales</taxon>
        <taxon>Nostocaceae</taxon>
        <taxon>Nostoc</taxon>
    </lineage>
</organism>
<dbReference type="RefSeq" id="WP_194047005.1">
    <property type="nucleotide sequence ID" value="NZ_JADEXF010000801.1"/>
</dbReference>
<keyword evidence="2" id="KW-1185">Reference proteome</keyword>
<accession>A0ABR9U643</accession>
<gene>
    <name evidence="1" type="ORF">IQ229_20895</name>
</gene>
<dbReference type="EMBL" id="JADEXF010000801">
    <property type="protein sequence ID" value="MBE9107295.1"/>
    <property type="molecule type" value="Genomic_DNA"/>
</dbReference>
<comment type="caution">
    <text evidence="1">The sequence shown here is derived from an EMBL/GenBank/DDBJ whole genome shotgun (WGS) entry which is preliminary data.</text>
</comment>
<proteinExistence type="predicted"/>
<evidence type="ECO:0000313" key="2">
    <source>
        <dbReference type="Proteomes" id="UP000647836"/>
    </source>
</evidence>
<reference evidence="1 2" key="1">
    <citation type="submission" date="2020-10" db="EMBL/GenBank/DDBJ databases">
        <authorList>
            <person name="Castelo-Branco R."/>
            <person name="Eusebio N."/>
            <person name="Adriana R."/>
            <person name="Vieira A."/>
            <person name="Brugerolle De Fraissinette N."/>
            <person name="Rezende De Castro R."/>
            <person name="Schneider M.P."/>
            <person name="Vasconcelos V."/>
            <person name="Leao P.N."/>
        </authorList>
    </citation>
    <scope>NUCLEOTIDE SEQUENCE [LARGE SCALE GENOMIC DNA]</scope>
    <source>
        <strain evidence="1 2">LEGE 07299</strain>
    </source>
</reference>
<dbReference type="Proteomes" id="UP000647836">
    <property type="component" value="Unassembled WGS sequence"/>
</dbReference>
<evidence type="ECO:0000313" key="1">
    <source>
        <dbReference type="EMBL" id="MBE9107295.1"/>
    </source>
</evidence>
<protein>
    <submittedName>
        <fullName evidence="1">Uncharacterized protein</fullName>
    </submittedName>
</protein>
<sequence>MPHEKERVFIIAYPQESTCAESGEQRRKLEWDLCDFVRFGKQGAMPATGVAIAKSFSR</sequence>
<name>A0ABR9U643_9NOSO</name>